<dbReference type="Gene3D" id="1.10.150.20">
    <property type="entry name" value="5' to 3' exonuclease, C-terminal subdomain"/>
    <property type="match status" value="1"/>
</dbReference>
<keyword evidence="3 6" id="KW-0238">DNA-binding</keyword>
<dbReference type="SUPFAM" id="SSF47781">
    <property type="entry name" value="RuvA domain 2-like"/>
    <property type="match status" value="1"/>
</dbReference>
<organism evidence="8 9">
    <name type="scientific">Scopulibacillus darangshiensis</name>
    <dbReference type="NCBI Taxonomy" id="442528"/>
    <lineage>
        <taxon>Bacteria</taxon>
        <taxon>Bacillati</taxon>
        <taxon>Bacillota</taxon>
        <taxon>Bacilli</taxon>
        <taxon>Bacillales</taxon>
        <taxon>Sporolactobacillaceae</taxon>
        <taxon>Scopulibacillus</taxon>
    </lineage>
</organism>
<dbReference type="GO" id="GO:0000400">
    <property type="term" value="F:four-way junction DNA binding"/>
    <property type="evidence" value="ECO:0007669"/>
    <property type="project" value="UniProtKB-UniRule"/>
</dbReference>
<dbReference type="RefSeq" id="WP_132742750.1">
    <property type="nucleotide sequence ID" value="NZ_SLXK01000001.1"/>
</dbReference>
<reference evidence="8 9" key="1">
    <citation type="submission" date="2019-03" db="EMBL/GenBank/DDBJ databases">
        <title>Genomic Encyclopedia of Type Strains, Phase IV (KMG-IV): sequencing the most valuable type-strain genomes for metagenomic binning, comparative biology and taxonomic classification.</title>
        <authorList>
            <person name="Goeker M."/>
        </authorList>
    </citation>
    <scope>NUCLEOTIDE SEQUENCE [LARGE SCALE GENOMIC DNA]</scope>
    <source>
        <strain evidence="8 9">DSM 19377</strain>
    </source>
</reference>
<dbReference type="Proteomes" id="UP000295416">
    <property type="component" value="Unassembled WGS sequence"/>
</dbReference>
<evidence type="ECO:0000256" key="5">
    <source>
        <dbReference type="ARBA" id="ARBA00023204"/>
    </source>
</evidence>
<keyword evidence="8" id="KW-0547">Nucleotide-binding</keyword>
<dbReference type="GO" id="GO:0005737">
    <property type="term" value="C:cytoplasm"/>
    <property type="evidence" value="ECO:0007669"/>
    <property type="project" value="UniProtKB-SubCell"/>
</dbReference>
<dbReference type="InterPro" id="IPR003583">
    <property type="entry name" value="Hlx-hairpin-Hlx_DNA-bd_motif"/>
</dbReference>
<dbReference type="InterPro" id="IPR036267">
    <property type="entry name" value="RuvA_C_sf"/>
</dbReference>
<dbReference type="Gene3D" id="1.10.8.10">
    <property type="entry name" value="DNA helicase RuvA subunit, C-terminal domain"/>
    <property type="match status" value="1"/>
</dbReference>
<dbReference type="Gene3D" id="2.40.50.140">
    <property type="entry name" value="Nucleic acid-binding proteins"/>
    <property type="match status" value="1"/>
</dbReference>
<dbReference type="GO" id="GO:0048476">
    <property type="term" value="C:Holliday junction resolvase complex"/>
    <property type="evidence" value="ECO:0007669"/>
    <property type="project" value="UniProtKB-UniRule"/>
</dbReference>
<dbReference type="SUPFAM" id="SSF46929">
    <property type="entry name" value="DNA helicase RuvA subunit, C-terminal domain"/>
    <property type="match status" value="1"/>
</dbReference>
<sequence>MIDYIQGVIKYISSHNIVVENNGIGYQIICANPYAYQKDLDQLTTIYTYQYVREDILALYGFKTRAERSLFIQLLSVSGIGPKGGLAILASGQPEHIIKAIENENEKVLIKFPGIGKKTARQIILDLKGKFNDQFGLFSPAETEEPVNSALDEAVAALGALGYSEREIKRLLPKLKDQSLTTEQYIKEALRLMLNE</sequence>
<dbReference type="InterPro" id="IPR013849">
    <property type="entry name" value="DNA_helicase_Holl-junc_RuvA_I"/>
</dbReference>
<dbReference type="InterPro" id="IPR012340">
    <property type="entry name" value="NA-bd_OB-fold"/>
</dbReference>
<comment type="similarity">
    <text evidence="6">Belongs to the RuvA family.</text>
</comment>
<dbReference type="Pfam" id="PF07499">
    <property type="entry name" value="RuvA_C"/>
    <property type="match status" value="1"/>
</dbReference>
<dbReference type="OrthoDB" id="5293449at2"/>
<dbReference type="InterPro" id="IPR000085">
    <property type="entry name" value="RuvA"/>
</dbReference>
<evidence type="ECO:0000313" key="8">
    <source>
        <dbReference type="EMBL" id="TCP32255.1"/>
    </source>
</evidence>
<dbReference type="SUPFAM" id="SSF50249">
    <property type="entry name" value="Nucleic acid-binding proteins"/>
    <property type="match status" value="1"/>
</dbReference>
<dbReference type="GO" id="GO:0005524">
    <property type="term" value="F:ATP binding"/>
    <property type="evidence" value="ECO:0007669"/>
    <property type="project" value="InterPro"/>
</dbReference>
<evidence type="ECO:0000313" key="9">
    <source>
        <dbReference type="Proteomes" id="UP000295416"/>
    </source>
</evidence>
<dbReference type="Pfam" id="PF14520">
    <property type="entry name" value="HHH_5"/>
    <property type="match status" value="1"/>
</dbReference>
<keyword evidence="8" id="KW-0067">ATP-binding</keyword>
<proteinExistence type="inferred from homology"/>
<evidence type="ECO:0000256" key="1">
    <source>
        <dbReference type="ARBA" id="ARBA00022490"/>
    </source>
</evidence>
<feature type="domain" description="Helix-hairpin-helix DNA-binding motif class 1" evidence="7">
    <location>
        <begin position="72"/>
        <end position="91"/>
    </location>
</feature>
<dbReference type="EMBL" id="SLXK01000001">
    <property type="protein sequence ID" value="TCP32255.1"/>
    <property type="molecule type" value="Genomic_DNA"/>
</dbReference>
<dbReference type="GO" id="GO:0006310">
    <property type="term" value="P:DNA recombination"/>
    <property type="evidence" value="ECO:0007669"/>
    <property type="project" value="UniProtKB-UniRule"/>
</dbReference>
<comment type="function">
    <text evidence="6">The RuvA-RuvB-RuvC complex processes Holliday junction (HJ) DNA during genetic recombination and DNA repair, while the RuvA-RuvB complex plays an important role in the rescue of blocked DNA replication forks via replication fork reversal (RFR). RuvA specifically binds to HJ cruciform DNA, conferring on it an open structure. The RuvB hexamer acts as an ATP-dependent pump, pulling dsDNA into and through the RuvAB complex. HJ branch migration allows RuvC to scan DNA until it finds its consensus sequence, where it cleaves and resolves the cruciform DNA.</text>
</comment>
<evidence type="ECO:0000256" key="4">
    <source>
        <dbReference type="ARBA" id="ARBA00023172"/>
    </source>
</evidence>
<comment type="domain">
    <text evidence="6">Has three domains with a flexible linker between the domains II and III and assumes an 'L' shape. Domain III is highly mobile and contacts RuvB.</text>
</comment>
<gene>
    <name evidence="6" type="primary">ruvA</name>
    <name evidence="8" type="ORF">EV207_101233</name>
</gene>
<dbReference type="HAMAP" id="MF_00031">
    <property type="entry name" value="DNA_HJ_migration_RuvA"/>
    <property type="match status" value="1"/>
</dbReference>
<comment type="caution">
    <text evidence="6">Lacks conserved residue(s) required for the propagation of feature annotation.</text>
</comment>
<dbReference type="InterPro" id="IPR010994">
    <property type="entry name" value="RuvA_2-like"/>
</dbReference>
<comment type="subcellular location">
    <subcellularLocation>
        <location evidence="6">Cytoplasm</location>
    </subcellularLocation>
</comment>
<dbReference type="Pfam" id="PF01330">
    <property type="entry name" value="RuvA_N"/>
    <property type="match status" value="1"/>
</dbReference>
<comment type="caution">
    <text evidence="8">The sequence shown here is derived from an EMBL/GenBank/DDBJ whole genome shotgun (WGS) entry which is preliminary data.</text>
</comment>
<name>A0A4R2PEA0_9BACL</name>
<evidence type="ECO:0000256" key="3">
    <source>
        <dbReference type="ARBA" id="ARBA00023125"/>
    </source>
</evidence>
<evidence type="ECO:0000256" key="6">
    <source>
        <dbReference type="HAMAP-Rule" id="MF_00031"/>
    </source>
</evidence>
<dbReference type="GO" id="GO:0006281">
    <property type="term" value="P:DNA repair"/>
    <property type="evidence" value="ECO:0007669"/>
    <property type="project" value="UniProtKB-UniRule"/>
</dbReference>
<dbReference type="NCBIfam" id="TIGR00084">
    <property type="entry name" value="ruvA"/>
    <property type="match status" value="1"/>
</dbReference>
<keyword evidence="2 6" id="KW-0227">DNA damage</keyword>
<dbReference type="AlphaFoldDB" id="A0A4R2PEA0"/>
<keyword evidence="5 6" id="KW-0234">DNA repair</keyword>
<keyword evidence="1 6" id="KW-0963">Cytoplasm</keyword>
<keyword evidence="8" id="KW-0378">Hydrolase</keyword>
<keyword evidence="8" id="KW-0347">Helicase</keyword>
<evidence type="ECO:0000259" key="7">
    <source>
        <dbReference type="SMART" id="SM00278"/>
    </source>
</evidence>
<accession>A0A4R2PEA0</accession>
<dbReference type="SMART" id="SM00278">
    <property type="entry name" value="HhH1"/>
    <property type="match status" value="2"/>
</dbReference>
<comment type="subunit">
    <text evidence="6">Homotetramer. Forms an RuvA(8)-RuvB(12)-Holliday junction (HJ) complex. HJ DNA is sandwiched between 2 RuvA tetramers; dsDNA enters through RuvA and exits via RuvB. An RuvB hexamer assembles on each DNA strand where it exits the tetramer. Each RuvB hexamer is contacted by two RuvA subunits (via domain III) on 2 adjacent RuvB subunits; this complex drives branch migration. In the full resolvosome a probable DNA-RuvA(4)-RuvB(12)-RuvC(2) complex forms which resolves the HJ.</text>
</comment>
<keyword evidence="4 6" id="KW-0233">DNA recombination</keyword>
<feature type="domain" description="Helix-hairpin-helix DNA-binding motif class 1" evidence="7">
    <location>
        <begin position="107"/>
        <end position="126"/>
    </location>
</feature>
<keyword evidence="9" id="KW-1185">Reference proteome</keyword>
<dbReference type="CDD" id="cd14332">
    <property type="entry name" value="UBA_RuvA_C"/>
    <property type="match status" value="1"/>
</dbReference>
<dbReference type="GO" id="GO:0009378">
    <property type="term" value="F:four-way junction helicase activity"/>
    <property type="evidence" value="ECO:0007669"/>
    <property type="project" value="InterPro"/>
</dbReference>
<evidence type="ECO:0000256" key="2">
    <source>
        <dbReference type="ARBA" id="ARBA00022763"/>
    </source>
</evidence>
<dbReference type="GO" id="GO:0009379">
    <property type="term" value="C:Holliday junction helicase complex"/>
    <property type="evidence" value="ECO:0007669"/>
    <property type="project" value="InterPro"/>
</dbReference>
<dbReference type="InterPro" id="IPR011114">
    <property type="entry name" value="RuvA_C"/>
</dbReference>
<protein>
    <recommendedName>
        <fullName evidence="6">Holliday junction branch migration complex subunit RuvA</fullName>
    </recommendedName>
</protein>
<feature type="region of interest" description="Domain III" evidence="6">
    <location>
        <begin position="148"/>
        <end position="196"/>
    </location>
</feature>